<dbReference type="InterPro" id="IPR029026">
    <property type="entry name" value="tRNA_m1G_MTases_N"/>
</dbReference>
<keyword evidence="3 5" id="KW-0949">S-adenosyl-L-methionine</keyword>
<evidence type="ECO:0000256" key="4">
    <source>
        <dbReference type="ARBA" id="ARBA00038303"/>
    </source>
</evidence>
<reference evidence="6 7" key="1">
    <citation type="submission" date="2018-07" db="EMBL/GenBank/DDBJ databases">
        <title>Arthrobacter sp. nov., isolated from raw cow's milk with high bacterial count.</title>
        <authorList>
            <person name="Hahne J."/>
            <person name="Isele D."/>
            <person name="Lipski A."/>
        </authorList>
    </citation>
    <scope>NUCLEOTIDE SEQUENCE [LARGE SCALE GENOMIC DNA]</scope>
    <source>
        <strain evidence="6 7">JZ R-183</strain>
    </source>
</reference>
<comment type="function">
    <text evidence="5">Specifically methylates the pseudouridine at position 1915 (m3Psi1915) in 23S rRNA.</text>
</comment>
<keyword evidence="2 5" id="KW-0808">Transferase</keyword>
<comment type="catalytic activity">
    <reaction evidence="5">
        <text>pseudouridine(1915) in 23S rRNA + S-adenosyl-L-methionine = N(3)-methylpseudouridine(1915) in 23S rRNA + S-adenosyl-L-homocysteine + H(+)</text>
        <dbReference type="Rhea" id="RHEA:42752"/>
        <dbReference type="Rhea" id="RHEA-COMP:10221"/>
        <dbReference type="Rhea" id="RHEA-COMP:10222"/>
        <dbReference type="ChEBI" id="CHEBI:15378"/>
        <dbReference type="ChEBI" id="CHEBI:57856"/>
        <dbReference type="ChEBI" id="CHEBI:59789"/>
        <dbReference type="ChEBI" id="CHEBI:65314"/>
        <dbReference type="ChEBI" id="CHEBI:74486"/>
        <dbReference type="EC" id="2.1.1.177"/>
    </reaction>
</comment>
<dbReference type="GO" id="GO:0070038">
    <property type="term" value="F:rRNA (pseudouridine-N3-)-methyltransferase activity"/>
    <property type="evidence" value="ECO:0007669"/>
    <property type="project" value="UniProtKB-UniRule"/>
</dbReference>
<keyword evidence="7" id="KW-1185">Reference proteome</keyword>
<evidence type="ECO:0000256" key="1">
    <source>
        <dbReference type="ARBA" id="ARBA00022603"/>
    </source>
</evidence>
<dbReference type="HAMAP" id="MF_00658">
    <property type="entry name" value="23SrRNA_methyltr_H"/>
    <property type="match status" value="1"/>
</dbReference>
<comment type="similarity">
    <text evidence="4 5">Belongs to the RNA methyltransferase RlmH family.</text>
</comment>
<evidence type="ECO:0000313" key="6">
    <source>
        <dbReference type="EMBL" id="RKW69880.1"/>
    </source>
</evidence>
<feature type="binding site" evidence="5">
    <location>
        <position position="100"/>
    </location>
    <ligand>
        <name>S-adenosyl-L-methionine</name>
        <dbReference type="ChEBI" id="CHEBI:59789"/>
    </ligand>
</feature>
<evidence type="ECO:0000313" key="7">
    <source>
        <dbReference type="Proteomes" id="UP000273119"/>
    </source>
</evidence>
<evidence type="ECO:0000256" key="2">
    <source>
        <dbReference type="ARBA" id="ARBA00022679"/>
    </source>
</evidence>
<dbReference type="RefSeq" id="WP_121485551.1">
    <property type="nucleotide sequence ID" value="NZ_QQXL01000006.1"/>
</dbReference>
<dbReference type="Proteomes" id="UP000273119">
    <property type="component" value="Unassembled WGS sequence"/>
</dbReference>
<dbReference type="PANTHER" id="PTHR33603">
    <property type="entry name" value="METHYLTRANSFERASE"/>
    <property type="match status" value="1"/>
</dbReference>
<comment type="subunit">
    <text evidence="5">Homodimer.</text>
</comment>
<dbReference type="Gene3D" id="3.40.1280.10">
    <property type="match status" value="1"/>
</dbReference>
<dbReference type="InterPro" id="IPR029028">
    <property type="entry name" value="Alpha/beta_knot_MTases"/>
</dbReference>
<feature type="binding site" evidence="5">
    <location>
        <position position="69"/>
    </location>
    <ligand>
        <name>S-adenosyl-L-methionine</name>
        <dbReference type="ChEBI" id="CHEBI:59789"/>
    </ligand>
</feature>
<dbReference type="EMBL" id="QQXL01000006">
    <property type="protein sequence ID" value="RKW69880.1"/>
    <property type="molecule type" value="Genomic_DNA"/>
</dbReference>
<sequence length="152" mass="17019">MSIRVLAVGKKHESWVTEGIDRYSKRLKKPWDLDFQLIPHSSRQEEAARTEESARLLAKIKPEEFLVLLDERGKMLSSPGLTKALRAPLDAGKHITVIIGGAYGVDASVHARANLVWSLSQLVFPHQLVRLMLTEQVYRAQEIAGGGSYHHV</sequence>
<gene>
    <name evidence="5" type="primary">rlmH</name>
    <name evidence="6" type="ORF">DWQ67_10405</name>
</gene>
<dbReference type="InterPro" id="IPR003742">
    <property type="entry name" value="RlmH-like"/>
</dbReference>
<dbReference type="PIRSF" id="PIRSF004505">
    <property type="entry name" value="MT_bac"/>
    <property type="match status" value="1"/>
</dbReference>
<evidence type="ECO:0000256" key="3">
    <source>
        <dbReference type="ARBA" id="ARBA00022691"/>
    </source>
</evidence>
<comment type="subcellular location">
    <subcellularLocation>
        <location evidence="5">Cytoplasm</location>
    </subcellularLocation>
</comment>
<accession>A0A496PHE1</accession>
<organism evidence="6 7">
    <name type="scientific">Galactobacter caseinivorans</name>
    <dbReference type="NCBI Taxonomy" id="2676123"/>
    <lineage>
        <taxon>Bacteria</taxon>
        <taxon>Bacillati</taxon>
        <taxon>Actinomycetota</taxon>
        <taxon>Actinomycetes</taxon>
        <taxon>Micrococcales</taxon>
        <taxon>Micrococcaceae</taxon>
        <taxon>Galactobacter</taxon>
    </lineage>
</organism>
<proteinExistence type="inferred from homology"/>
<name>A0A496PHE1_9MICC</name>
<dbReference type="CDD" id="cd18081">
    <property type="entry name" value="RlmH-like"/>
    <property type="match status" value="1"/>
</dbReference>
<feature type="binding site" evidence="5">
    <location>
        <begin position="119"/>
        <end position="124"/>
    </location>
    <ligand>
        <name>S-adenosyl-L-methionine</name>
        <dbReference type="ChEBI" id="CHEBI:59789"/>
    </ligand>
</feature>
<keyword evidence="5" id="KW-0963">Cytoplasm</keyword>
<keyword evidence="5" id="KW-0698">rRNA processing</keyword>
<dbReference type="PANTHER" id="PTHR33603:SF1">
    <property type="entry name" value="RIBOSOMAL RNA LARGE SUBUNIT METHYLTRANSFERASE H"/>
    <property type="match status" value="1"/>
</dbReference>
<evidence type="ECO:0000256" key="5">
    <source>
        <dbReference type="HAMAP-Rule" id="MF_00658"/>
    </source>
</evidence>
<dbReference type="AlphaFoldDB" id="A0A496PHE1"/>
<comment type="caution">
    <text evidence="6">The sequence shown here is derived from an EMBL/GenBank/DDBJ whole genome shotgun (WGS) entry which is preliminary data.</text>
</comment>
<dbReference type="SUPFAM" id="SSF75217">
    <property type="entry name" value="alpha/beta knot"/>
    <property type="match status" value="1"/>
</dbReference>
<keyword evidence="1 5" id="KW-0489">Methyltransferase</keyword>
<dbReference type="GO" id="GO:0005737">
    <property type="term" value="C:cytoplasm"/>
    <property type="evidence" value="ECO:0007669"/>
    <property type="project" value="UniProtKB-SubCell"/>
</dbReference>
<dbReference type="EC" id="2.1.1.177" evidence="5"/>
<protein>
    <recommendedName>
        <fullName evidence="5">Ribosomal RNA large subunit methyltransferase H</fullName>
        <ecNumber evidence="5">2.1.1.177</ecNumber>
    </recommendedName>
    <alternativeName>
        <fullName evidence="5">23S rRNA (pseudouridine1915-N3)-methyltransferase</fullName>
    </alternativeName>
    <alternativeName>
        <fullName evidence="5">23S rRNA m3Psi1915 methyltransferase</fullName>
    </alternativeName>
    <alternativeName>
        <fullName evidence="5">rRNA (pseudouridine-N3-)-methyltransferase RlmH</fullName>
    </alternativeName>
</protein>
<dbReference type="Pfam" id="PF02590">
    <property type="entry name" value="SPOUT_MTase"/>
    <property type="match status" value="1"/>
</dbReference>